<dbReference type="SUPFAM" id="SSF158442">
    <property type="entry name" value="DsbB-like"/>
    <property type="match status" value="1"/>
</dbReference>
<evidence type="ECO:0000256" key="5">
    <source>
        <dbReference type="ARBA" id="ARBA00023136"/>
    </source>
</evidence>
<sequence length="157" mass="16371">MTRTTLILIAAAGSAALLLGAFGFQHLGALAPCKLCLWQRWPHAVAVALGALALLLAGTGQRVIALLGAVAAFTTAGIGLYHVGVEQSWWEGPNTCTSAPVGTLSTDQLLDQIMTAPLVRCDEIAWSFAGLSMAGWNMVIAFGLGLVWLAAARQRDA</sequence>
<keyword evidence="3 6" id="KW-0812">Transmembrane</keyword>
<dbReference type="InterPro" id="IPR023380">
    <property type="entry name" value="DsbB-like_sf"/>
</dbReference>
<evidence type="ECO:0000313" key="8">
    <source>
        <dbReference type="Proteomes" id="UP000036938"/>
    </source>
</evidence>
<keyword evidence="4 6" id="KW-1133">Transmembrane helix</keyword>
<proteinExistence type="predicted"/>
<dbReference type="RefSeq" id="WP_050531750.1">
    <property type="nucleotide sequence ID" value="NZ_AQQZ01000007.1"/>
</dbReference>
<dbReference type="GO" id="GO:0015035">
    <property type="term" value="F:protein-disulfide reductase activity"/>
    <property type="evidence" value="ECO:0007669"/>
    <property type="project" value="InterPro"/>
</dbReference>
<keyword evidence="8" id="KW-1185">Reference proteome</keyword>
<dbReference type="GO" id="GO:0005886">
    <property type="term" value="C:plasma membrane"/>
    <property type="evidence" value="ECO:0007669"/>
    <property type="project" value="UniProtKB-SubCell"/>
</dbReference>
<dbReference type="STRING" id="1317121.ATO11_15145"/>
<feature type="transmembrane region" description="Helical" evidence="6">
    <location>
        <begin position="64"/>
        <end position="83"/>
    </location>
</feature>
<evidence type="ECO:0000256" key="6">
    <source>
        <dbReference type="SAM" id="Phobius"/>
    </source>
</evidence>
<dbReference type="PATRIC" id="fig|1317121.7.peg.3752"/>
<reference evidence="7 8" key="1">
    <citation type="journal article" date="2015" name="Int. J. Syst. Evol. Microbiol.">
        <title>Aestuariivita atlantica sp. nov., isolated from deep sea sediment of the Atlantic Ocean.</title>
        <authorList>
            <person name="Li G."/>
            <person name="Lai Q."/>
            <person name="Du Y."/>
            <person name="Liu X."/>
            <person name="Sun F."/>
            <person name="Shao Z."/>
        </authorList>
    </citation>
    <scope>NUCLEOTIDE SEQUENCE [LARGE SCALE GENOMIC DNA]</scope>
    <source>
        <strain evidence="7 8">22II-S11-z3</strain>
    </source>
</reference>
<dbReference type="PIRSF" id="PIRSF033913">
    <property type="entry name" value="S-S_format_DsbB"/>
    <property type="match status" value="1"/>
</dbReference>
<dbReference type="PANTHER" id="PTHR36570">
    <property type="entry name" value="DISULFIDE BOND FORMATION PROTEIN B"/>
    <property type="match status" value="1"/>
</dbReference>
<protein>
    <submittedName>
        <fullName evidence="7">Dihydroneopterin aldolase</fullName>
    </submittedName>
</protein>
<dbReference type="OrthoDB" id="9808637at2"/>
<feature type="transmembrane region" description="Helical" evidence="6">
    <location>
        <begin position="40"/>
        <end position="57"/>
    </location>
</feature>
<dbReference type="InterPro" id="IPR050183">
    <property type="entry name" value="DsbB"/>
</dbReference>
<evidence type="ECO:0000256" key="1">
    <source>
        <dbReference type="ARBA" id="ARBA00004651"/>
    </source>
</evidence>
<dbReference type="Proteomes" id="UP000036938">
    <property type="component" value="Unassembled WGS sequence"/>
</dbReference>
<feature type="transmembrane region" description="Helical" evidence="6">
    <location>
        <begin position="124"/>
        <end position="151"/>
    </location>
</feature>
<evidence type="ECO:0000256" key="2">
    <source>
        <dbReference type="ARBA" id="ARBA00022475"/>
    </source>
</evidence>
<dbReference type="Gene3D" id="1.20.1550.10">
    <property type="entry name" value="DsbB-like"/>
    <property type="match status" value="1"/>
</dbReference>
<organism evidence="7 8">
    <name type="scientific">Pseudaestuariivita atlantica</name>
    <dbReference type="NCBI Taxonomy" id="1317121"/>
    <lineage>
        <taxon>Bacteria</taxon>
        <taxon>Pseudomonadati</taxon>
        <taxon>Pseudomonadota</taxon>
        <taxon>Alphaproteobacteria</taxon>
        <taxon>Rhodobacterales</taxon>
        <taxon>Paracoccaceae</taxon>
        <taxon>Pseudaestuariivita</taxon>
    </lineage>
</organism>
<keyword evidence="5 6" id="KW-0472">Membrane</keyword>
<dbReference type="InterPro" id="IPR024199">
    <property type="entry name" value="Uncharacterised_DsbB"/>
</dbReference>
<dbReference type="Pfam" id="PF02600">
    <property type="entry name" value="DsbB"/>
    <property type="match status" value="1"/>
</dbReference>
<gene>
    <name evidence="7" type="ORF">ATO11_15145</name>
</gene>
<accession>A0A0L1JM22</accession>
<evidence type="ECO:0000313" key="7">
    <source>
        <dbReference type="EMBL" id="KNG92805.1"/>
    </source>
</evidence>
<dbReference type="InterPro" id="IPR003752">
    <property type="entry name" value="DiS_bond_form_DsbB/BdbC"/>
</dbReference>
<comment type="caution">
    <text evidence="7">The sequence shown here is derived from an EMBL/GenBank/DDBJ whole genome shotgun (WGS) entry which is preliminary data.</text>
</comment>
<comment type="subcellular location">
    <subcellularLocation>
        <location evidence="1">Cell membrane</location>
        <topology evidence="1">Multi-pass membrane protein</topology>
    </subcellularLocation>
</comment>
<keyword evidence="2" id="KW-1003">Cell membrane</keyword>
<dbReference type="AlphaFoldDB" id="A0A0L1JM22"/>
<evidence type="ECO:0000256" key="4">
    <source>
        <dbReference type="ARBA" id="ARBA00022989"/>
    </source>
</evidence>
<dbReference type="GO" id="GO:0006457">
    <property type="term" value="P:protein folding"/>
    <property type="evidence" value="ECO:0007669"/>
    <property type="project" value="InterPro"/>
</dbReference>
<dbReference type="PANTHER" id="PTHR36570:SF3">
    <property type="entry name" value="DISULFIDE BOND FORMATION PROTEIN B"/>
    <property type="match status" value="1"/>
</dbReference>
<dbReference type="EMBL" id="AQQZ01000007">
    <property type="protein sequence ID" value="KNG92805.1"/>
    <property type="molecule type" value="Genomic_DNA"/>
</dbReference>
<name>A0A0L1JM22_9RHOB</name>
<evidence type="ECO:0000256" key="3">
    <source>
        <dbReference type="ARBA" id="ARBA00022692"/>
    </source>
</evidence>